<proteinExistence type="predicted"/>
<gene>
    <name evidence="1" type="ORF">BD289DRAFT_289112</name>
</gene>
<reference evidence="1 2" key="1">
    <citation type="journal article" date="2018" name="Mycol. Prog.">
        <title>Coniella lustricola, a new species from submerged detritus.</title>
        <authorList>
            <person name="Raudabaugh D.B."/>
            <person name="Iturriaga T."/>
            <person name="Carver A."/>
            <person name="Mondo S."/>
            <person name="Pangilinan J."/>
            <person name="Lipzen A."/>
            <person name="He G."/>
            <person name="Amirebrahimi M."/>
            <person name="Grigoriev I.V."/>
            <person name="Miller A.N."/>
        </authorList>
    </citation>
    <scope>NUCLEOTIDE SEQUENCE [LARGE SCALE GENOMIC DNA]</scope>
    <source>
        <strain evidence="1 2">B22-T-1</strain>
    </source>
</reference>
<name>A0A2T3A5K5_9PEZI</name>
<protein>
    <submittedName>
        <fullName evidence="1">Uncharacterized protein</fullName>
    </submittedName>
</protein>
<sequence>MQFPVPFLYIVLPDAICWVWPCATMAQILHPHGDSLLQGHSHDLIKLPKLIAVFNHRDDMDNRARQEALNHKPPCQRVTFAVGLRRKTPTATRRLKRLV</sequence>
<dbReference type="InParanoid" id="A0A2T3A5K5"/>
<dbReference type="EMBL" id="KZ678463">
    <property type="protein sequence ID" value="PSR83261.1"/>
    <property type="molecule type" value="Genomic_DNA"/>
</dbReference>
<dbReference type="Proteomes" id="UP000241462">
    <property type="component" value="Unassembled WGS sequence"/>
</dbReference>
<evidence type="ECO:0000313" key="2">
    <source>
        <dbReference type="Proteomes" id="UP000241462"/>
    </source>
</evidence>
<organism evidence="1 2">
    <name type="scientific">Coniella lustricola</name>
    <dbReference type="NCBI Taxonomy" id="2025994"/>
    <lineage>
        <taxon>Eukaryota</taxon>
        <taxon>Fungi</taxon>
        <taxon>Dikarya</taxon>
        <taxon>Ascomycota</taxon>
        <taxon>Pezizomycotina</taxon>
        <taxon>Sordariomycetes</taxon>
        <taxon>Sordariomycetidae</taxon>
        <taxon>Diaporthales</taxon>
        <taxon>Schizoparmaceae</taxon>
        <taxon>Coniella</taxon>
    </lineage>
</organism>
<accession>A0A2T3A5K5</accession>
<evidence type="ECO:0000313" key="1">
    <source>
        <dbReference type="EMBL" id="PSR83261.1"/>
    </source>
</evidence>
<dbReference type="AlphaFoldDB" id="A0A2T3A5K5"/>
<keyword evidence="2" id="KW-1185">Reference proteome</keyword>